<dbReference type="Proteomes" id="UP001295469">
    <property type="component" value="Chromosome A04"/>
</dbReference>
<gene>
    <name evidence="1" type="ORF">DARMORV10_A04P23820.1</name>
</gene>
<proteinExistence type="predicted"/>
<protein>
    <submittedName>
        <fullName evidence="1">(rape) hypothetical protein</fullName>
    </submittedName>
</protein>
<evidence type="ECO:0000313" key="1">
    <source>
        <dbReference type="EMBL" id="CAF2286388.1"/>
    </source>
</evidence>
<dbReference type="AlphaFoldDB" id="A0A817AQD7"/>
<sequence length="212" mass="24176">MNRFITLFLYVSHIYSVNQCQFTFATPPPFCLIYTLSYERNPTALILSTILPPIKLYFTFSKMISSAAPVAKAVVCHSTLKKWQVHGNQLLFLDDRNSEIHGFIPAGRRYHQGSVHQCVELPTIFCNRNFSLRSQLAAEQSRCFKLEVAEVSGTGQSYSRTEEINNAFANEVSWDRSSMSSTQAPTHRPSKRTYGAIQTVNFLCLRFCLSQW</sequence>
<dbReference type="EMBL" id="HG994358">
    <property type="protein sequence ID" value="CAF2286388.1"/>
    <property type="molecule type" value="Genomic_DNA"/>
</dbReference>
<accession>A0A817AQD7</accession>
<reference evidence="1" key="1">
    <citation type="submission" date="2021-01" db="EMBL/GenBank/DDBJ databases">
        <authorList>
            <consortium name="Genoscope - CEA"/>
            <person name="William W."/>
        </authorList>
    </citation>
    <scope>NUCLEOTIDE SEQUENCE</scope>
</reference>
<name>A0A817AQD7_BRANA</name>
<organism evidence="1">
    <name type="scientific">Brassica napus</name>
    <name type="common">Rape</name>
    <dbReference type="NCBI Taxonomy" id="3708"/>
    <lineage>
        <taxon>Eukaryota</taxon>
        <taxon>Viridiplantae</taxon>
        <taxon>Streptophyta</taxon>
        <taxon>Embryophyta</taxon>
        <taxon>Tracheophyta</taxon>
        <taxon>Spermatophyta</taxon>
        <taxon>Magnoliopsida</taxon>
        <taxon>eudicotyledons</taxon>
        <taxon>Gunneridae</taxon>
        <taxon>Pentapetalae</taxon>
        <taxon>rosids</taxon>
        <taxon>malvids</taxon>
        <taxon>Brassicales</taxon>
        <taxon>Brassicaceae</taxon>
        <taxon>Brassiceae</taxon>
        <taxon>Brassica</taxon>
    </lineage>
</organism>